<keyword evidence="2" id="KW-1133">Transmembrane helix</keyword>
<dbReference type="Proteomes" id="UP000436088">
    <property type="component" value="Unassembled WGS sequence"/>
</dbReference>
<dbReference type="InterPro" id="IPR013121">
    <property type="entry name" value="Fe_red_NAD-bd_6"/>
</dbReference>
<evidence type="ECO:0000256" key="2">
    <source>
        <dbReference type="SAM" id="Phobius"/>
    </source>
</evidence>
<evidence type="ECO:0000313" key="5">
    <source>
        <dbReference type="Proteomes" id="UP000436088"/>
    </source>
</evidence>
<keyword evidence="1" id="KW-0560">Oxidoreductase</keyword>
<protein>
    <recommendedName>
        <fullName evidence="3">Ferric reductase NAD binding domain-containing protein</fullName>
    </recommendedName>
</protein>
<keyword evidence="5" id="KW-1185">Reference proteome</keyword>
<evidence type="ECO:0000313" key="4">
    <source>
        <dbReference type="EMBL" id="KAE8663355.1"/>
    </source>
</evidence>
<feature type="domain" description="Ferric reductase NAD binding" evidence="3">
    <location>
        <begin position="304"/>
        <end position="333"/>
    </location>
</feature>
<name>A0A6A2X848_HIBSY</name>
<dbReference type="InterPro" id="IPR050369">
    <property type="entry name" value="RBOH/FRE"/>
</dbReference>
<reference evidence="4" key="1">
    <citation type="submission" date="2019-09" db="EMBL/GenBank/DDBJ databases">
        <title>Draft genome information of white flower Hibiscus syriacus.</title>
        <authorList>
            <person name="Kim Y.-M."/>
        </authorList>
    </citation>
    <scope>NUCLEOTIDE SEQUENCE [LARGE SCALE GENOMIC DNA]</scope>
    <source>
        <strain evidence="4">YM2019G1</strain>
    </source>
</reference>
<feature type="transmembrane region" description="Helical" evidence="2">
    <location>
        <begin position="109"/>
        <end position="126"/>
    </location>
</feature>
<feature type="transmembrane region" description="Helical" evidence="2">
    <location>
        <begin position="62"/>
        <end position="81"/>
    </location>
</feature>
<dbReference type="PANTHER" id="PTHR11972">
    <property type="entry name" value="NADPH OXIDASE"/>
    <property type="match status" value="1"/>
</dbReference>
<proteinExistence type="predicted"/>
<gene>
    <name evidence="4" type="ORF">F3Y22_tig00112988pilonHSYRG00190</name>
</gene>
<accession>A0A6A2X848</accession>
<evidence type="ECO:0000256" key="1">
    <source>
        <dbReference type="ARBA" id="ARBA00023002"/>
    </source>
</evidence>
<sequence length="337" mass="38071">MTHVINNLEMLLLQAPNQSERGESQNLSLMISQKLKPTHDHNPVRRFSRDTKYFLVDNWQRVWVMALWIGAMCGLFVYKYVEYRRRKDVFDVLGHCVCFAKGAAETLKLNMVLVLVLALVLVLLPVCRNTITWLRNKTKLSVVVPFDDNLNFHKTTSKLATTTKTTCNQGNLSSPSTVEFTAPPRAKVTSNEHSFFFMNHRKSFEGTILPLMITEHYFGTTEAHCTSRILLYLCERLTRLLRSSIKAVTIQKVAVYPGNVCQQPTNGKSGLLRADYVQGSDNPNFPRVLIGGPYGAPAQDYKKYEVVLLVGLGIGAAPMISIVKDIVNNMKTEKEEE</sequence>
<keyword evidence="2" id="KW-0472">Membrane</keyword>
<keyword evidence="2" id="KW-0812">Transmembrane</keyword>
<dbReference type="PANTHER" id="PTHR11972:SF152">
    <property type="entry name" value="RESPIRATORY BURST OXIDASE HOMOLOG PROTEIN C"/>
    <property type="match status" value="1"/>
</dbReference>
<comment type="caution">
    <text evidence="4">The sequence shown here is derived from an EMBL/GenBank/DDBJ whole genome shotgun (WGS) entry which is preliminary data.</text>
</comment>
<dbReference type="SUPFAM" id="SSF52343">
    <property type="entry name" value="Ferredoxin reductase-like, C-terminal NADP-linked domain"/>
    <property type="match status" value="1"/>
</dbReference>
<evidence type="ECO:0000259" key="3">
    <source>
        <dbReference type="Pfam" id="PF08030"/>
    </source>
</evidence>
<dbReference type="GO" id="GO:0016174">
    <property type="term" value="F:NAD(P)H oxidase H2O2-forming activity"/>
    <property type="evidence" value="ECO:0007669"/>
    <property type="project" value="TreeGrafter"/>
</dbReference>
<dbReference type="GO" id="GO:0005886">
    <property type="term" value="C:plasma membrane"/>
    <property type="evidence" value="ECO:0007669"/>
    <property type="project" value="TreeGrafter"/>
</dbReference>
<dbReference type="Pfam" id="PF08030">
    <property type="entry name" value="NAD_binding_6"/>
    <property type="match status" value="1"/>
</dbReference>
<dbReference type="EMBL" id="VEPZ02001681">
    <property type="protein sequence ID" value="KAE8663355.1"/>
    <property type="molecule type" value="Genomic_DNA"/>
</dbReference>
<dbReference type="Gene3D" id="3.40.50.80">
    <property type="entry name" value="Nucleotide-binding domain of ferredoxin-NADP reductase (FNR) module"/>
    <property type="match status" value="1"/>
</dbReference>
<dbReference type="InterPro" id="IPR039261">
    <property type="entry name" value="FNR_nucleotide-bd"/>
</dbReference>
<organism evidence="4 5">
    <name type="scientific">Hibiscus syriacus</name>
    <name type="common">Rose of Sharon</name>
    <dbReference type="NCBI Taxonomy" id="106335"/>
    <lineage>
        <taxon>Eukaryota</taxon>
        <taxon>Viridiplantae</taxon>
        <taxon>Streptophyta</taxon>
        <taxon>Embryophyta</taxon>
        <taxon>Tracheophyta</taxon>
        <taxon>Spermatophyta</taxon>
        <taxon>Magnoliopsida</taxon>
        <taxon>eudicotyledons</taxon>
        <taxon>Gunneridae</taxon>
        <taxon>Pentapetalae</taxon>
        <taxon>rosids</taxon>
        <taxon>malvids</taxon>
        <taxon>Malvales</taxon>
        <taxon>Malvaceae</taxon>
        <taxon>Malvoideae</taxon>
        <taxon>Hibiscus</taxon>
    </lineage>
</organism>
<dbReference type="AlphaFoldDB" id="A0A6A2X848"/>